<organism evidence="2 3">
    <name type="scientific">Clostridium argentinense CDC 2741</name>
    <dbReference type="NCBI Taxonomy" id="1418104"/>
    <lineage>
        <taxon>Bacteria</taxon>
        <taxon>Bacillati</taxon>
        <taxon>Bacillota</taxon>
        <taxon>Clostridia</taxon>
        <taxon>Eubacteriales</taxon>
        <taxon>Clostridiaceae</taxon>
        <taxon>Clostridium</taxon>
    </lineage>
</organism>
<dbReference type="GO" id="GO:0004803">
    <property type="term" value="F:transposase activity"/>
    <property type="evidence" value="ECO:0007669"/>
    <property type="project" value="InterPro"/>
</dbReference>
<gene>
    <name evidence="2" type="ORF">U732_3186</name>
</gene>
<dbReference type="EMBL" id="AYSO01000016">
    <property type="protein sequence ID" value="KIE46683.1"/>
    <property type="molecule type" value="Genomic_DNA"/>
</dbReference>
<dbReference type="STRING" id="29341.RSJ17_20010"/>
<dbReference type="SMART" id="SM01321">
    <property type="entry name" value="Y1_Tnp"/>
    <property type="match status" value="1"/>
</dbReference>
<name>A0A0C1U4T8_9CLOT</name>
<dbReference type="InterPro" id="IPR002686">
    <property type="entry name" value="Transposase_17"/>
</dbReference>
<dbReference type="Proteomes" id="UP000031366">
    <property type="component" value="Unassembled WGS sequence"/>
</dbReference>
<dbReference type="RefSeq" id="WP_039632789.1">
    <property type="nucleotide sequence ID" value="NZ_AYSO01000016.1"/>
</dbReference>
<keyword evidence="3" id="KW-1185">Reference proteome</keyword>
<proteinExistence type="predicted"/>
<sequence>MATRPRVSSPNLYYHVTLRGNRKETIFREDMDYWILLKIIMDTIKHYKNQFYINCFCFMTNHIHLLLYIKEENISLIMNRINSMYTRYFNKKYGLNGHLFEGRFNSEIISNDSYLLEVSRYIHLNPVRANIVSRPEDYNFSSYKMYIGYDKERFIKTEDILGYFINTKCKREFYKDFVESSIFSPLGNNLINGESTMDN</sequence>
<dbReference type="OrthoDB" id="9788881at2"/>
<dbReference type="GO" id="GO:0003677">
    <property type="term" value="F:DNA binding"/>
    <property type="evidence" value="ECO:0007669"/>
    <property type="project" value="InterPro"/>
</dbReference>
<dbReference type="InterPro" id="IPR036515">
    <property type="entry name" value="Transposase_17_sf"/>
</dbReference>
<dbReference type="AlphaFoldDB" id="A0A0C1U4T8"/>
<evidence type="ECO:0000313" key="2">
    <source>
        <dbReference type="EMBL" id="KIE46683.1"/>
    </source>
</evidence>
<dbReference type="Pfam" id="PF01797">
    <property type="entry name" value="Y1_Tnp"/>
    <property type="match status" value="1"/>
</dbReference>
<evidence type="ECO:0000259" key="1">
    <source>
        <dbReference type="SMART" id="SM01321"/>
    </source>
</evidence>
<accession>A0A0C1U4T8</accession>
<dbReference type="GO" id="GO:0006313">
    <property type="term" value="P:DNA transposition"/>
    <property type="evidence" value="ECO:0007669"/>
    <property type="project" value="InterPro"/>
</dbReference>
<dbReference type="SUPFAM" id="SSF143422">
    <property type="entry name" value="Transposase IS200-like"/>
    <property type="match status" value="1"/>
</dbReference>
<comment type="caution">
    <text evidence="2">The sequence shown here is derived from an EMBL/GenBank/DDBJ whole genome shotgun (WGS) entry which is preliminary data.</text>
</comment>
<dbReference type="PANTHER" id="PTHR34322">
    <property type="entry name" value="TRANSPOSASE, Y1_TNP DOMAIN-CONTAINING"/>
    <property type="match status" value="1"/>
</dbReference>
<feature type="domain" description="Transposase IS200-like" evidence="1">
    <location>
        <begin position="9"/>
        <end position="125"/>
    </location>
</feature>
<reference evidence="2 3" key="1">
    <citation type="journal article" date="2015" name="Infect. Genet. Evol.">
        <title>Genomic sequences of six botulinum neurotoxin-producing strains representing three clostridial species illustrate the mobility and diversity of botulinum neurotoxin genes.</title>
        <authorList>
            <person name="Smith T.J."/>
            <person name="Hill K.K."/>
            <person name="Xie G."/>
            <person name="Foley B.T."/>
            <person name="Williamson C.H."/>
            <person name="Foster J.T."/>
            <person name="Johnson S.L."/>
            <person name="Chertkov O."/>
            <person name="Teshima H."/>
            <person name="Gibbons H.S."/>
            <person name="Johnsky L.A."/>
            <person name="Karavis M.A."/>
            <person name="Smith L.A."/>
        </authorList>
    </citation>
    <scope>NUCLEOTIDE SEQUENCE [LARGE SCALE GENOMIC DNA]</scope>
    <source>
        <strain evidence="2 3">CDC 2741</strain>
    </source>
</reference>
<evidence type="ECO:0000313" key="3">
    <source>
        <dbReference type="Proteomes" id="UP000031366"/>
    </source>
</evidence>
<dbReference type="PANTHER" id="PTHR34322:SF2">
    <property type="entry name" value="TRANSPOSASE IS200-LIKE DOMAIN-CONTAINING PROTEIN"/>
    <property type="match status" value="1"/>
</dbReference>
<dbReference type="Gene3D" id="3.30.70.1290">
    <property type="entry name" value="Transposase IS200-like"/>
    <property type="match status" value="1"/>
</dbReference>
<protein>
    <submittedName>
        <fullName evidence="2">Transposase IS200 like family protein</fullName>
    </submittedName>
</protein>